<dbReference type="AlphaFoldDB" id="A0A6M4IW24"/>
<dbReference type="GO" id="GO:0090729">
    <property type="term" value="F:toxin activity"/>
    <property type="evidence" value="ECO:0007669"/>
    <property type="project" value="UniProtKB-KW"/>
</dbReference>
<dbReference type="EMBL" id="CP053085">
    <property type="protein sequence ID" value="QJR36391.1"/>
    <property type="molecule type" value="Genomic_DNA"/>
</dbReference>
<organism evidence="10 11">
    <name type="scientific">Gemmatimonas groenlandica</name>
    <dbReference type="NCBI Taxonomy" id="2732249"/>
    <lineage>
        <taxon>Bacteria</taxon>
        <taxon>Pseudomonadati</taxon>
        <taxon>Gemmatimonadota</taxon>
        <taxon>Gemmatimonadia</taxon>
        <taxon>Gemmatimonadales</taxon>
        <taxon>Gemmatimonadaceae</taxon>
        <taxon>Gemmatimonas</taxon>
    </lineage>
</organism>
<evidence type="ECO:0000256" key="2">
    <source>
        <dbReference type="ARBA" id="ARBA00022649"/>
    </source>
</evidence>
<keyword evidence="8" id="KW-0800">Toxin</keyword>
<dbReference type="RefSeq" id="WP_171225823.1">
    <property type="nucleotide sequence ID" value="NZ_CP053085.1"/>
</dbReference>
<dbReference type="InterPro" id="IPR022907">
    <property type="entry name" value="VapC_family"/>
</dbReference>
<evidence type="ECO:0000256" key="8">
    <source>
        <dbReference type="HAMAP-Rule" id="MF_00265"/>
    </source>
</evidence>
<protein>
    <recommendedName>
        <fullName evidence="8">Ribonuclease VapC</fullName>
        <shortName evidence="8">RNase VapC</shortName>
        <ecNumber evidence="8">3.1.-.-</ecNumber>
    </recommendedName>
    <alternativeName>
        <fullName evidence="8">Toxin VapC</fullName>
    </alternativeName>
</protein>
<dbReference type="Gene3D" id="3.40.50.1010">
    <property type="entry name" value="5'-nuclease"/>
    <property type="match status" value="1"/>
</dbReference>
<dbReference type="EC" id="3.1.-.-" evidence="8"/>
<dbReference type="GO" id="GO:0000287">
    <property type="term" value="F:magnesium ion binding"/>
    <property type="evidence" value="ECO:0007669"/>
    <property type="project" value="UniProtKB-UniRule"/>
</dbReference>
<keyword evidence="11" id="KW-1185">Reference proteome</keyword>
<keyword evidence="5 8" id="KW-0378">Hydrolase</keyword>
<dbReference type="PANTHER" id="PTHR33653:SF1">
    <property type="entry name" value="RIBONUCLEASE VAPC2"/>
    <property type="match status" value="1"/>
</dbReference>
<dbReference type="Proteomes" id="UP000500938">
    <property type="component" value="Chromosome"/>
</dbReference>
<evidence type="ECO:0000256" key="6">
    <source>
        <dbReference type="ARBA" id="ARBA00022842"/>
    </source>
</evidence>
<evidence type="ECO:0000313" key="10">
    <source>
        <dbReference type="EMBL" id="QJR36391.1"/>
    </source>
</evidence>
<name>A0A6M4IW24_9BACT</name>
<accession>A0A6M4IW24</accession>
<dbReference type="Pfam" id="PF01850">
    <property type="entry name" value="PIN"/>
    <property type="match status" value="1"/>
</dbReference>
<feature type="binding site" evidence="8">
    <location>
        <position position="11"/>
    </location>
    <ligand>
        <name>Mg(2+)</name>
        <dbReference type="ChEBI" id="CHEBI:18420"/>
    </ligand>
</feature>
<sequence>MVTRAKFNVVDSSAWLAYFADTANAGTFAAAIEDERRLVTPAICLLEVFKVVARQRGESDALQAIAVMQQGRVVDLDATLALRAASLGLEHKLPLADSIVYATARELGAVVWTQDADFEGLRDVEYFPAPR</sequence>
<feature type="binding site" evidence="8">
    <location>
        <position position="97"/>
    </location>
    <ligand>
        <name>Mg(2+)</name>
        <dbReference type="ChEBI" id="CHEBI:18420"/>
    </ligand>
</feature>
<feature type="domain" description="PIN" evidence="9">
    <location>
        <begin position="9"/>
        <end position="120"/>
    </location>
</feature>
<dbReference type="KEGG" id="ggr:HKW67_13195"/>
<keyword evidence="4 8" id="KW-0479">Metal-binding</keyword>
<dbReference type="SUPFAM" id="SSF88723">
    <property type="entry name" value="PIN domain-like"/>
    <property type="match status" value="1"/>
</dbReference>
<comment type="similarity">
    <text evidence="7 8">Belongs to the PINc/VapC protein family.</text>
</comment>
<reference evidence="10 11" key="1">
    <citation type="submission" date="2020-05" db="EMBL/GenBank/DDBJ databases">
        <title>Complete genome sequence of Gemmatimonas greenlandica TET16.</title>
        <authorList>
            <person name="Zeng Y."/>
        </authorList>
    </citation>
    <scope>NUCLEOTIDE SEQUENCE [LARGE SCALE GENOMIC DNA]</scope>
    <source>
        <strain evidence="10 11">TET16</strain>
    </source>
</reference>
<comment type="cofactor">
    <cofactor evidence="1 8">
        <name>Mg(2+)</name>
        <dbReference type="ChEBI" id="CHEBI:18420"/>
    </cofactor>
</comment>
<evidence type="ECO:0000313" key="11">
    <source>
        <dbReference type="Proteomes" id="UP000500938"/>
    </source>
</evidence>
<evidence type="ECO:0000256" key="4">
    <source>
        <dbReference type="ARBA" id="ARBA00022723"/>
    </source>
</evidence>
<dbReference type="CDD" id="cd18686">
    <property type="entry name" value="PIN_VapC-like"/>
    <property type="match status" value="1"/>
</dbReference>
<evidence type="ECO:0000256" key="5">
    <source>
        <dbReference type="ARBA" id="ARBA00022801"/>
    </source>
</evidence>
<comment type="function">
    <text evidence="8">Toxic component of a toxin-antitoxin (TA) system. An RNase.</text>
</comment>
<dbReference type="InterPro" id="IPR002716">
    <property type="entry name" value="PIN_dom"/>
</dbReference>
<evidence type="ECO:0000256" key="1">
    <source>
        <dbReference type="ARBA" id="ARBA00001946"/>
    </source>
</evidence>
<dbReference type="GO" id="GO:0004540">
    <property type="term" value="F:RNA nuclease activity"/>
    <property type="evidence" value="ECO:0007669"/>
    <property type="project" value="InterPro"/>
</dbReference>
<keyword evidence="2 8" id="KW-1277">Toxin-antitoxin system</keyword>
<dbReference type="GO" id="GO:0016787">
    <property type="term" value="F:hydrolase activity"/>
    <property type="evidence" value="ECO:0007669"/>
    <property type="project" value="UniProtKB-KW"/>
</dbReference>
<dbReference type="PANTHER" id="PTHR33653">
    <property type="entry name" value="RIBONUCLEASE VAPC2"/>
    <property type="match status" value="1"/>
</dbReference>
<dbReference type="InterPro" id="IPR050556">
    <property type="entry name" value="Type_II_TA_system_RNase"/>
</dbReference>
<proteinExistence type="inferred from homology"/>
<evidence type="ECO:0000259" key="9">
    <source>
        <dbReference type="Pfam" id="PF01850"/>
    </source>
</evidence>
<evidence type="ECO:0000256" key="7">
    <source>
        <dbReference type="ARBA" id="ARBA00038093"/>
    </source>
</evidence>
<keyword evidence="6 8" id="KW-0460">Magnesium</keyword>
<gene>
    <name evidence="8" type="primary">vapC</name>
    <name evidence="10" type="ORF">HKW67_13195</name>
</gene>
<dbReference type="InterPro" id="IPR029060">
    <property type="entry name" value="PIN-like_dom_sf"/>
</dbReference>
<evidence type="ECO:0000256" key="3">
    <source>
        <dbReference type="ARBA" id="ARBA00022722"/>
    </source>
</evidence>
<dbReference type="HAMAP" id="MF_00265">
    <property type="entry name" value="VapC_Nob1"/>
    <property type="match status" value="1"/>
</dbReference>
<keyword evidence="3 8" id="KW-0540">Nuclease</keyword>